<sequence>MPDENGHPDVGEMELGAIFAALADPVRRKVVLALAADGGCIRHCSAFDLPVTKATRTHHFRVLRESGLIRQVDLGNSRTNQLRWSDLEARFPDLLRLLVCEAAAERSKAKGGVVPGA</sequence>
<dbReference type="GO" id="GO:0003677">
    <property type="term" value="F:DNA binding"/>
    <property type="evidence" value="ECO:0007669"/>
    <property type="project" value="UniProtKB-KW"/>
</dbReference>
<name>A0A4R1HQC5_ANCAQ</name>
<dbReference type="InterPro" id="IPR036390">
    <property type="entry name" value="WH_DNA-bd_sf"/>
</dbReference>
<proteinExistence type="predicted"/>
<evidence type="ECO:0000313" key="2">
    <source>
        <dbReference type="EMBL" id="TCK23441.1"/>
    </source>
</evidence>
<organism evidence="2 3">
    <name type="scientific">Ancylobacter aquaticus</name>
    <dbReference type="NCBI Taxonomy" id="100"/>
    <lineage>
        <taxon>Bacteria</taxon>
        <taxon>Pseudomonadati</taxon>
        <taxon>Pseudomonadota</taxon>
        <taxon>Alphaproteobacteria</taxon>
        <taxon>Hyphomicrobiales</taxon>
        <taxon>Xanthobacteraceae</taxon>
        <taxon>Ancylobacter</taxon>
    </lineage>
</organism>
<dbReference type="PRINTS" id="PR00778">
    <property type="entry name" value="HTHARSR"/>
</dbReference>
<evidence type="ECO:0000259" key="1">
    <source>
        <dbReference type="PROSITE" id="PS50987"/>
    </source>
</evidence>
<dbReference type="GO" id="GO:0003700">
    <property type="term" value="F:DNA-binding transcription factor activity"/>
    <property type="evidence" value="ECO:0007669"/>
    <property type="project" value="InterPro"/>
</dbReference>
<keyword evidence="2" id="KW-0238">DNA-binding</keyword>
<keyword evidence="3" id="KW-1185">Reference proteome</keyword>
<accession>A0A4R1HQC5</accession>
<dbReference type="Proteomes" id="UP000295030">
    <property type="component" value="Unassembled WGS sequence"/>
</dbReference>
<dbReference type="Gene3D" id="1.10.10.10">
    <property type="entry name" value="Winged helix-like DNA-binding domain superfamily/Winged helix DNA-binding domain"/>
    <property type="match status" value="1"/>
</dbReference>
<dbReference type="AlphaFoldDB" id="A0A4R1HQC5"/>
<dbReference type="RefSeq" id="WP_131836404.1">
    <property type="nucleotide sequence ID" value="NZ_SMFY01000003.1"/>
</dbReference>
<dbReference type="PROSITE" id="PS50987">
    <property type="entry name" value="HTH_ARSR_2"/>
    <property type="match status" value="1"/>
</dbReference>
<feature type="domain" description="HTH arsR-type" evidence="1">
    <location>
        <begin position="7"/>
        <end position="106"/>
    </location>
</feature>
<reference evidence="2 3" key="1">
    <citation type="submission" date="2019-03" db="EMBL/GenBank/DDBJ databases">
        <title>Genomic Encyclopedia of Type Strains, Phase IV (KMG-IV): sequencing the most valuable type-strain genomes for metagenomic binning, comparative biology and taxonomic classification.</title>
        <authorList>
            <person name="Goeker M."/>
        </authorList>
    </citation>
    <scope>NUCLEOTIDE SEQUENCE [LARGE SCALE GENOMIC DNA]</scope>
    <source>
        <strain evidence="2 3">DSM 101</strain>
    </source>
</reference>
<dbReference type="EMBL" id="SMFY01000003">
    <property type="protein sequence ID" value="TCK23441.1"/>
    <property type="molecule type" value="Genomic_DNA"/>
</dbReference>
<dbReference type="InterPro" id="IPR011991">
    <property type="entry name" value="ArsR-like_HTH"/>
</dbReference>
<dbReference type="InterPro" id="IPR001845">
    <property type="entry name" value="HTH_ArsR_DNA-bd_dom"/>
</dbReference>
<evidence type="ECO:0000313" key="3">
    <source>
        <dbReference type="Proteomes" id="UP000295030"/>
    </source>
</evidence>
<dbReference type="CDD" id="cd00090">
    <property type="entry name" value="HTH_ARSR"/>
    <property type="match status" value="1"/>
</dbReference>
<protein>
    <submittedName>
        <fullName evidence="2">DNA-binding transcriptional ArsR family regulator</fullName>
    </submittedName>
</protein>
<comment type="caution">
    <text evidence="2">The sequence shown here is derived from an EMBL/GenBank/DDBJ whole genome shotgun (WGS) entry which is preliminary data.</text>
</comment>
<dbReference type="OrthoDB" id="7192471at2"/>
<dbReference type="SMART" id="SM00418">
    <property type="entry name" value="HTH_ARSR"/>
    <property type="match status" value="1"/>
</dbReference>
<dbReference type="InterPro" id="IPR036388">
    <property type="entry name" value="WH-like_DNA-bd_sf"/>
</dbReference>
<gene>
    <name evidence="2" type="ORF">EV667_3267</name>
</gene>
<dbReference type="SUPFAM" id="SSF46785">
    <property type="entry name" value="Winged helix' DNA-binding domain"/>
    <property type="match status" value="1"/>
</dbReference>